<gene>
    <name evidence="1" type="ORF">GCM10017764_25610</name>
</gene>
<proteinExistence type="predicted"/>
<evidence type="ECO:0008006" key="3">
    <source>
        <dbReference type="Google" id="ProtNLM"/>
    </source>
</evidence>
<comment type="caution">
    <text evidence="1">The sequence shown here is derived from an EMBL/GenBank/DDBJ whole genome shotgun (WGS) entry which is preliminary data.</text>
</comment>
<dbReference type="Proteomes" id="UP000620550">
    <property type="component" value="Unassembled WGS sequence"/>
</dbReference>
<reference evidence="2" key="1">
    <citation type="journal article" date="2019" name="Int. J. Syst. Evol. Microbiol.">
        <title>The Global Catalogue of Microorganisms (GCM) 10K type strain sequencing project: providing services to taxonomists for standard genome sequencing and annotation.</title>
        <authorList>
            <consortium name="The Broad Institute Genomics Platform"/>
            <consortium name="The Broad Institute Genome Sequencing Center for Infectious Disease"/>
            <person name="Wu L."/>
            <person name="Ma J."/>
        </authorList>
    </citation>
    <scope>NUCLEOTIDE SEQUENCE [LARGE SCALE GENOMIC DNA]</scope>
    <source>
        <strain evidence="2">CGMCC 1.12966</strain>
    </source>
</reference>
<dbReference type="RefSeq" id="WP_189627078.1">
    <property type="nucleotide sequence ID" value="NZ_BNAF01000009.1"/>
</dbReference>
<evidence type="ECO:0000313" key="1">
    <source>
        <dbReference type="EMBL" id="GHE41196.1"/>
    </source>
</evidence>
<sequence length="492" mass="55659">MKNFTYMFWYGFSLLFIIYACSCQRETYPDDDMRESYTVAVKFKEFDQTIRELKNNQRTQLAQAKKRGMMNGLRAAEGDFVYFWSFNQGTLEPDIFATEGATLTYNQGLTPFSFAGGWSFESYTAGFGLTITGANEILLKIPLEGITAVQDFGLDMGSSGTGPKSFSLSYGQNGQDYTLLSEDNQFSNTNTAHAKNTFVFSLQDVELDKRRDLYIKIIPKAGFRGEASDYRASTGVIKLDNIRLTGEKGVSEASSVKALHYHVFDAENKDLITFGTYDYAVENLTDFSLSLPLGRYIVSFVANESDSTLVLPSAPSFSNWYVGNRFANYTARVFGLLDTFTVSGHMERELILKRYFSQIKFEFTDPGDLTSVGKIVIRRMHEPEFYAPFNRTLANPILDQSQIVIFPTFMSGDKTIFFNQFIGNVMEPFDIAYRIDVYSRVDTLLRTFELTSAIRNNMQLVFRGPLLGDTGTGSSFSILFKEDWDGHDIISF</sequence>
<keyword evidence="2" id="KW-1185">Reference proteome</keyword>
<accession>A0ABQ3HWE0</accession>
<organism evidence="1 2">
    <name type="scientific">Sphingobacterium griseoflavum</name>
    <dbReference type="NCBI Taxonomy" id="1474952"/>
    <lineage>
        <taxon>Bacteria</taxon>
        <taxon>Pseudomonadati</taxon>
        <taxon>Bacteroidota</taxon>
        <taxon>Sphingobacteriia</taxon>
        <taxon>Sphingobacteriales</taxon>
        <taxon>Sphingobacteriaceae</taxon>
        <taxon>Sphingobacterium</taxon>
    </lineage>
</organism>
<protein>
    <recommendedName>
        <fullName evidence="3">DUF4270 domain-containing protein</fullName>
    </recommendedName>
</protein>
<evidence type="ECO:0000313" key="2">
    <source>
        <dbReference type="Proteomes" id="UP000620550"/>
    </source>
</evidence>
<name>A0ABQ3HWE0_9SPHI</name>
<dbReference type="EMBL" id="BNAF01000009">
    <property type="protein sequence ID" value="GHE41196.1"/>
    <property type="molecule type" value="Genomic_DNA"/>
</dbReference>
<dbReference type="PROSITE" id="PS51257">
    <property type="entry name" value="PROKAR_LIPOPROTEIN"/>
    <property type="match status" value="1"/>
</dbReference>